<sequence length="345" mass="36169">MASNSDFTHKARLDRRSFLAASALGAASLVLPGMVGAARASKDKPVIGVVVKIGGIPWFNAMEAGIKKKSAELGVEAFMVGPTSADPALQVRAIEDLIAKGVDVIGVVPNDAEVLEPVLERARKAGIKVVTHESPKQKQADWDFELASVKGFGDAYGKQLVEALGGKGEYAVFVGSLTVPLHNAWADAAIAYIKQNAPEMKLVGDRYGVAEDVDASRSTALDLIRAHPGLKGFLAFGSQGPIGAARAVAEKGKKGQIKVLGPFSPGQGRKLVKDGTLTGGFMWNPMLAGEVFVTLGTMVAKGQEIKDGTTIEGLGVVHPDGHNLIVDQLVSLNKDTIDELAKMGL</sequence>
<name>A0ABV3PHK2_9HYPH</name>
<dbReference type="Pfam" id="PF13407">
    <property type="entry name" value="Peripla_BP_4"/>
    <property type="match status" value="1"/>
</dbReference>
<proteinExistence type="inferred from homology"/>
<dbReference type="PANTHER" id="PTHR30036:SF7">
    <property type="entry name" value="ABC TRANSPORTER PERIPLASMIC-BINDING PROTEIN YPHF"/>
    <property type="match status" value="1"/>
</dbReference>
<comment type="similarity">
    <text evidence="2">Belongs to the bacterial solute-binding protein 2 family.</text>
</comment>
<dbReference type="Proteomes" id="UP001555786">
    <property type="component" value="Unassembled WGS sequence"/>
</dbReference>
<evidence type="ECO:0000256" key="2">
    <source>
        <dbReference type="ARBA" id="ARBA00007639"/>
    </source>
</evidence>
<dbReference type="InterPro" id="IPR050555">
    <property type="entry name" value="Bact_Solute-Bind_Prot2"/>
</dbReference>
<accession>A0ABV3PHK2</accession>
<evidence type="ECO:0000313" key="4">
    <source>
        <dbReference type="EMBL" id="MEW9305112.1"/>
    </source>
</evidence>
<dbReference type="PROSITE" id="PS51318">
    <property type="entry name" value="TAT"/>
    <property type="match status" value="1"/>
</dbReference>
<dbReference type="EMBL" id="JBFNQD010000001">
    <property type="protein sequence ID" value="MEW9305112.1"/>
    <property type="molecule type" value="Genomic_DNA"/>
</dbReference>
<dbReference type="SUPFAM" id="SSF53822">
    <property type="entry name" value="Periplasmic binding protein-like I"/>
    <property type="match status" value="1"/>
</dbReference>
<dbReference type="PANTHER" id="PTHR30036">
    <property type="entry name" value="D-XYLOSE-BINDING PERIPLASMIC PROTEIN"/>
    <property type="match status" value="1"/>
</dbReference>
<dbReference type="Gene3D" id="3.40.50.2300">
    <property type="match status" value="2"/>
</dbReference>
<dbReference type="InterPro" id="IPR006311">
    <property type="entry name" value="TAT_signal"/>
</dbReference>
<evidence type="ECO:0000259" key="3">
    <source>
        <dbReference type="Pfam" id="PF13407"/>
    </source>
</evidence>
<dbReference type="InterPro" id="IPR025997">
    <property type="entry name" value="SBP_2_dom"/>
</dbReference>
<feature type="domain" description="Periplasmic binding protein" evidence="3">
    <location>
        <begin position="47"/>
        <end position="304"/>
    </location>
</feature>
<comment type="subcellular location">
    <subcellularLocation>
        <location evidence="1">Periplasm</location>
    </subcellularLocation>
</comment>
<gene>
    <name evidence="4" type="ORF">ABXS05_06170</name>
</gene>
<dbReference type="InterPro" id="IPR028082">
    <property type="entry name" value="Peripla_BP_I"/>
</dbReference>
<evidence type="ECO:0000313" key="5">
    <source>
        <dbReference type="Proteomes" id="UP001555786"/>
    </source>
</evidence>
<keyword evidence="5" id="KW-1185">Reference proteome</keyword>
<comment type="caution">
    <text evidence="4">The sequence shown here is derived from an EMBL/GenBank/DDBJ whole genome shotgun (WGS) entry which is preliminary data.</text>
</comment>
<reference evidence="4 5" key="1">
    <citation type="submission" date="2024-07" db="EMBL/GenBank/DDBJ databases">
        <title>Description of Labrys sedimenti sp. nov., isolated from a diclofenac-degrading enrichment culture.</title>
        <authorList>
            <person name="Tancsics A."/>
            <person name="Csepanyi A."/>
        </authorList>
    </citation>
    <scope>NUCLEOTIDE SEQUENCE [LARGE SCALE GENOMIC DNA]</scope>
    <source>
        <strain evidence="4 5">LMG 23578</strain>
    </source>
</reference>
<protein>
    <submittedName>
        <fullName evidence="4">Substrate-binding domain-containing protein</fullName>
    </submittedName>
</protein>
<organism evidence="4 5">
    <name type="scientific">Labrys neptuniae</name>
    <dbReference type="NCBI Taxonomy" id="376174"/>
    <lineage>
        <taxon>Bacteria</taxon>
        <taxon>Pseudomonadati</taxon>
        <taxon>Pseudomonadota</taxon>
        <taxon>Alphaproteobacteria</taxon>
        <taxon>Hyphomicrobiales</taxon>
        <taxon>Xanthobacteraceae</taxon>
        <taxon>Labrys</taxon>
    </lineage>
</organism>
<evidence type="ECO:0000256" key="1">
    <source>
        <dbReference type="ARBA" id="ARBA00004418"/>
    </source>
</evidence>